<proteinExistence type="predicted"/>
<dbReference type="Proteomes" id="UP000563906">
    <property type="component" value="Unassembled WGS sequence"/>
</dbReference>
<evidence type="ECO:0000313" key="2">
    <source>
        <dbReference type="EMBL" id="MBA6156773.1"/>
    </source>
</evidence>
<gene>
    <name evidence="2" type="ORF">H3Z83_09625</name>
</gene>
<name>A0A839ANV2_9FLAO</name>
<feature type="chain" id="PRO_5032559920" description="Lipoprotein" evidence="1">
    <location>
        <begin position="23"/>
        <end position="162"/>
    </location>
</feature>
<organism evidence="2 3">
    <name type="scientific">Tenacibaculum pelagium</name>
    <dbReference type="NCBI Taxonomy" id="2759527"/>
    <lineage>
        <taxon>Bacteria</taxon>
        <taxon>Pseudomonadati</taxon>
        <taxon>Bacteroidota</taxon>
        <taxon>Flavobacteriia</taxon>
        <taxon>Flavobacteriales</taxon>
        <taxon>Flavobacteriaceae</taxon>
        <taxon>Tenacibaculum</taxon>
    </lineage>
</organism>
<comment type="caution">
    <text evidence="2">The sequence shown here is derived from an EMBL/GenBank/DDBJ whole genome shotgun (WGS) entry which is preliminary data.</text>
</comment>
<evidence type="ECO:0008006" key="4">
    <source>
        <dbReference type="Google" id="ProtNLM"/>
    </source>
</evidence>
<evidence type="ECO:0000313" key="3">
    <source>
        <dbReference type="Proteomes" id="UP000563906"/>
    </source>
</evidence>
<dbReference type="EMBL" id="JACGLS010000004">
    <property type="protein sequence ID" value="MBA6156773.1"/>
    <property type="molecule type" value="Genomic_DNA"/>
</dbReference>
<dbReference type="PROSITE" id="PS51257">
    <property type="entry name" value="PROKAR_LIPOPROTEIN"/>
    <property type="match status" value="1"/>
</dbReference>
<reference evidence="2 3" key="1">
    <citation type="submission" date="2020-07" db="EMBL/GenBank/DDBJ databases">
        <title>Bacterium isolated from marine sediment.</title>
        <authorList>
            <person name="Shang D."/>
            <person name="Du Z.-J."/>
        </authorList>
    </citation>
    <scope>NUCLEOTIDE SEQUENCE [LARGE SCALE GENOMIC DNA]</scope>
    <source>
        <strain evidence="2 3">S7007</strain>
    </source>
</reference>
<accession>A0A839ANV2</accession>
<protein>
    <recommendedName>
        <fullName evidence="4">Lipoprotein</fullName>
    </recommendedName>
</protein>
<feature type="signal peptide" evidence="1">
    <location>
        <begin position="1"/>
        <end position="22"/>
    </location>
</feature>
<keyword evidence="3" id="KW-1185">Reference proteome</keyword>
<keyword evidence="1" id="KW-0732">Signal</keyword>
<dbReference type="RefSeq" id="WP_182125276.1">
    <property type="nucleotide sequence ID" value="NZ_JACGLS010000004.1"/>
</dbReference>
<sequence length="162" mass="18257">MKKLFFKMIAMSLFLAIVSCQSNDDLNDLKAEEMSITQFFDKVSSMELQTSKKNVIYIEYSYDKENETIEYLQSKEKEFPYPIYLSGKTAKAEGYTVSCEMGGTGSDNWSEDCSSAWKCGKLAKKCLDAGGCATVCAAQMAYLPDSKEFIILDSTEFINFEE</sequence>
<evidence type="ECO:0000256" key="1">
    <source>
        <dbReference type="SAM" id="SignalP"/>
    </source>
</evidence>
<dbReference type="AlphaFoldDB" id="A0A839ANV2"/>